<evidence type="ECO:0000313" key="4">
    <source>
        <dbReference type="EMBL" id="ETO36162.1"/>
    </source>
</evidence>
<evidence type="ECO:0000256" key="2">
    <source>
        <dbReference type="ARBA" id="ARBA00022801"/>
    </source>
</evidence>
<dbReference type="Proteomes" id="UP000023152">
    <property type="component" value="Unassembled WGS sequence"/>
</dbReference>
<keyword evidence="1" id="KW-0732">Signal</keyword>
<dbReference type="InterPro" id="IPR051558">
    <property type="entry name" value="Metallophosphoesterase_PAP"/>
</dbReference>
<sequence length="197" mass="23059">MGIKNDKNSDDNDEYYYKQCAEQGIPKDKCPLSQPMGAVFEEEWTWLKAQLASSTANYILVCGHYPIYSIAEHGPTWSLVEKLKPLLLEYQVSAYINGHDHTFEFIQFDSKDEKEDYIAYVTVGGSHTCDSSTAHKVLINIFIFFFFFFTNIKIWFILFIQYKRVYLYVNIYLTFNMCIYIFGLPAHTFLLLFPSLH</sequence>
<dbReference type="AlphaFoldDB" id="X6PEQ0"/>
<comment type="caution">
    <text evidence="4">The sequence shown here is derived from an EMBL/GenBank/DDBJ whole genome shotgun (WGS) entry which is preliminary data.</text>
</comment>
<dbReference type="PANTHER" id="PTHR10161:SF14">
    <property type="entry name" value="TARTRATE-RESISTANT ACID PHOSPHATASE TYPE 5"/>
    <property type="match status" value="1"/>
</dbReference>
<feature type="transmembrane region" description="Helical" evidence="3">
    <location>
        <begin position="137"/>
        <end position="159"/>
    </location>
</feature>
<proteinExistence type="predicted"/>
<dbReference type="Gene3D" id="3.60.21.10">
    <property type="match status" value="1"/>
</dbReference>
<evidence type="ECO:0000256" key="3">
    <source>
        <dbReference type="SAM" id="Phobius"/>
    </source>
</evidence>
<dbReference type="InterPro" id="IPR029052">
    <property type="entry name" value="Metallo-depent_PP-like"/>
</dbReference>
<reference evidence="4 5" key="1">
    <citation type="journal article" date="2013" name="Curr. Biol.">
        <title>The Genome of the Foraminiferan Reticulomyxa filosa.</title>
        <authorList>
            <person name="Glockner G."/>
            <person name="Hulsmann N."/>
            <person name="Schleicher M."/>
            <person name="Noegel A.A."/>
            <person name="Eichinger L."/>
            <person name="Gallinger C."/>
            <person name="Pawlowski J."/>
            <person name="Sierra R."/>
            <person name="Euteneuer U."/>
            <person name="Pillet L."/>
            <person name="Moustafa A."/>
            <person name="Platzer M."/>
            <person name="Groth M."/>
            <person name="Szafranski K."/>
            <person name="Schliwa M."/>
        </authorList>
    </citation>
    <scope>NUCLEOTIDE SEQUENCE [LARGE SCALE GENOMIC DNA]</scope>
</reference>
<dbReference type="OrthoDB" id="411211at2759"/>
<organism evidence="4 5">
    <name type="scientific">Reticulomyxa filosa</name>
    <dbReference type="NCBI Taxonomy" id="46433"/>
    <lineage>
        <taxon>Eukaryota</taxon>
        <taxon>Sar</taxon>
        <taxon>Rhizaria</taxon>
        <taxon>Retaria</taxon>
        <taxon>Foraminifera</taxon>
        <taxon>Monothalamids</taxon>
        <taxon>Reticulomyxidae</taxon>
        <taxon>Reticulomyxa</taxon>
    </lineage>
</organism>
<gene>
    <name evidence="4" type="ORF">RFI_00899</name>
</gene>
<keyword evidence="3" id="KW-0812">Transmembrane</keyword>
<dbReference type="PANTHER" id="PTHR10161">
    <property type="entry name" value="TARTRATE-RESISTANT ACID PHOSPHATASE TYPE 5"/>
    <property type="match status" value="1"/>
</dbReference>
<accession>X6PEQ0</accession>
<evidence type="ECO:0000313" key="5">
    <source>
        <dbReference type="Proteomes" id="UP000023152"/>
    </source>
</evidence>
<feature type="transmembrane region" description="Helical" evidence="3">
    <location>
        <begin position="171"/>
        <end position="193"/>
    </location>
</feature>
<dbReference type="EMBL" id="ASPP01000948">
    <property type="protein sequence ID" value="ETO36162.1"/>
    <property type="molecule type" value="Genomic_DNA"/>
</dbReference>
<dbReference type="GO" id="GO:0016787">
    <property type="term" value="F:hydrolase activity"/>
    <property type="evidence" value="ECO:0007669"/>
    <property type="project" value="UniProtKB-KW"/>
</dbReference>
<keyword evidence="5" id="KW-1185">Reference proteome</keyword>
<dbReference type="SUPFAM" id="SSF56300">
    <property type="entry name" value="Metallo-dependent phosphatases"/>
    <property type="match status" value="1"/>
</dbReference>
<keyword evidence="3" id="KW-1133">Transmembrane helix</keyword>
<name>X6PEQ0_RETFI</name>
<evidence type="ECO:0000256" key="1">
    <source>
        <dbReference type="ARBA" id="ARBA00022729"/>
    </source>
</evidence>
<protein>
    <submittedName>
        <fullName evidence="4">Uncharacterized protein</fullName>
    </submittedName>
</protein>
<keyword evidence="3" id="KW-0472">Membrane</keyword>
<keyword evidence="2" id="KW-0378">Hydrolase</keyword>